<evidence type="ECO:0000313" key="1">
    <source>
        <dbReference type="EMBL" id="GJE98489.1"/>
    </source>
</evidence>
<proteinExistence type="predicted"/>
<sequence length="149" mass="16480">MSTEPVFLTLANWAELRLQSVFTARDQEAFDNAFDALVAPHAVITVNGTKTSRAEYKTLLRSEEQNESSGDVAFKGTVEVVKNGKALVPTGDVGVFFEATIRYQLALWSNIVTASMNLVVENVDGEPEFDSRKATKINQVFTYLQSNIQ</sequence>
<organism evidence="1 2">
    <name type="scientific">Phanerochaete sordida</name>
    <dbReference type="NCBI Taxonomy" id="48140"/>
    <lineage>
        <taxon>Eukaryota</taxon>
        <taxon>Fungi</taxon>
        <taxon>Dikarya</taxon>
        <taxon>Basidiomycota</taxon>
        <taxon>Agaricomycotina</taxon>
        <taxon>Agaricomycetes</taxon>
        <taxon>Polyporales</taxon>
        <taxon>Phanerochaetaceae</taxon>
        <taxon>Phanerochaete</taxon>
    </lineage>
</organism>
<dbReference type="OrthoDB" id="3188871at2759"/>
<dbReference type="AlphaFoldDB" id="A0A9P3GQH0"/>
<gene>
    <name evidence="1" type="ORF">PsYK624_147210</name>
</gene>
<accession>A0A9P3GQH0</accession>
<evidence type="ECO:0008006" key="3">
    <source>
        <dbReference type="Google" id="ProtNLM"/>
    </source>
</evidence>
<dbReference type="EMBL" id="BPQB01000089">
    <property type="protein sequence ID" value="GJE98489.1"/>
    <property type="molecule type" value="Genomic_DNA"/>
</dbReference>
<evidence type="ECO:0000313" key="2">
    <source>
        <dbReference type="Proteomes" id="UP000703269"/>
    </source>
</evidence>
<protein>
    <recommendedName>
        <fullName evidence="3">SnoaL-like domain-containing protein</fullName>
    </recommendedName>
</protein>
<reference evidence="1 2" key="1">
    <citation type="submission" date="2021-08" db="EMBL/GenBank/DDBJ databases">
        <title>Draft Genome Sequence of Phanerochaete sordida strain YK-624.</title>
        <authorList>
            <person name="Mori T."/>
            <person name="Dohra H."/>
            <person name="Suzuki T."/>
            <person name="Kawagishi H."/>
            <person name="Hirai H."/>
        </authorList>
    </citation>
    <scope>NUCLEOTIDE SEQUENCE [LARGE SCALE GENOMIC DNA]</scope>
    <source>
        <strain evidence="1 2">YK-624</strain>
    </source>
</reference>
<dbReference type="Proteomes" id="UP000703269">
    <property type="component" value="Unassembled WGS sequence"/>
</dbReference>
<comment type="caution">
    <text evidence="1">The sequence shown here is derived from an EMBL/GenBank/DDBJ whole genome shotgun (WGS) entry which is preliminary data.</text>
</comment>
<keyword evidence="2" id="KW-1185">Reference proteome</keyword>
<name>A0A9P3GQH0_9APHY</name>